<evidence type="ECO:0000256" key="1">
    <source>
        <dbReference type="ARBA" id="ARBA00004651"/>
    </source>
</evidence>
<evidence type="ECO:0000313" key="8">
    <source>
        <dbReference type="Proteomes" id="UP000332515"/>
    </source>
</evidence>
<keyword evidence="5 6" id="KW-0472">Membrane</keyword>
<evidence type="ECO:0000256" key="6">
    <source>
        <dbReference type="SAM" id="Phobius"/>
    </source>
</evidence>
<dbReference type="Pfam" id="PF03739">
    <property type="entry name" value="LptF_LptG"/>
    <property type="match status" value="1"/>
</dbReference>
<keyword evidence="8" id="KW-1185">Reference proteome</keyword>
<dbReference type="Proteomes" id="UP000332515">
    <property type="component" value="Unassembled WGS sequence"/>
</dbReference>
<dbReference type="GO" id="GO:0015920">
    <property type="term" value="P:lipopolysaccharide transport"/>
    <property type="evidence" value="ECO:0007669"/>
    <property type="project" value="TreeGrafter"/>
</dbReference>
<dbReference type="GO" id="GO:0043190">
    <property type="term" value="C:ATP-binding cassette (ABC) transporter complex"/>
    <property type="evidence" value="ECO:0007669"/>
    <property type="project" value="InterPro"/>
</dbReference>
<dbReference type="RefSeq" id="WP_153478711.1">
    <property type="nucleotide sequence ID" value="NZ_VWNA01000001.1"/>
</dbReference>
<dbReference type="GO" id="GO:0055085">
    <property type="term" value="P:transmembrane transport"/>
    <property type="evidence" value="ECO:0007669"/>
    <property type="project" value="InterPro"/>
</dbReference>
<dbReference type="InterPro" id="IPR030923">
    <property type="entry name" value="LptG"/>
</dbReference>
<feature type="transmembrane region" description="Helical" evidence="6">
    <location>
        <begin position="306"/>
        <end position="323"/>
    </location>
</feature>
<reference evidence="7 8" key="1">
    <citation type="submission" date="2019-09" db="EMBL/GenBank/DDBJ databases">
        <title>Segnochrobactrum spirostomi gen. nov., sp. nov., isolated from the ciliate Spirostomum cf. yagiui and description of a novel family, Segnochrobactraceae fam. nov. within the order Rhizobiales of the class Alphaproteobacteria.</title>
        <authorList>
            <person name="Akter S."/>
            <person name="Shazib S.U.A."/>
            <person name="Shin M.K."/>
        </authorList>
    </citation>
    <scope>NUCLEOTIDE SEQUENCE [LARGE SCALE GENOMIC DNA]</scope>
    <source>
        <strain evidence="7 8">Sp-1</strain>
    </source>
</reference>
<accession>A0A6A7XZJ4</accession>
<dbReference type="AlphaFoldDB" id="A0A6A7XZJ4"/>
<organism evidence="7 8">
    <name type="scientific">Segnochrobactrum spirostomi</name>
    <dbReference type="NCBI Taxonomy" id="2608987"/>
    <lineage>
        <taxon>Bacteria</taxon>
        <taxon>Pseudomonadati</taxon>
        <taxon>Pseudomonadota</taxon>
        <taxon>Alphaproteobacteria</taxon>
        <taxon>Hyphomicrobiales</taxon>
        <taxon>Segnochrobactraceae</taxon>
        <taxon>Segnochrobactrum</taxon>
    </lineage>
</organism>
<feature type="transmembrane region" description="Helical" evidence="6">
    <location>
        <begin position="279"/>
        <end position="300"/>
    </location>
</feature>
<keyword evidence="2" id="KW-1003">Cell membrane</keyword>
<comment type="caution">
    <text evidence="7">The sequence shown here is derived from an EMBL/GenBank/DDBJ whole genome shotgun (WGS) entry which is preliminary data.</text>
</comment>
<protein>
    <submittedName>
        <fullName evidence="7">LPS export ABC transporter permease LptG</fullName>
    </submittedName>
</protein>
<feature type="transmembrane region" description="Helical" evidence="6">
    <location>
        <begin position="14"/>
        <end position="35"/>
    </location>
</feature>
<keyword evidence="4 6" id="KW-1133">Transmembrane helix</keyword>
<feature type="transmembrane region" description="Helical" evidence="6">
    <location>
        <begin position="67"/>
        <end position="84"/>
    </location>
</feature>
<feature type="transmembrane region" description="Helical" evidence="6">
    <location>
        <begin position="335"/>
        <end position="358"/>
    </location>
</feature>
<dbReference type="EMBL" id="VWNA01000001">
    <property type="protein sequence ID" value="MQT11718.1"/>
    <property type="molecule type" value="Genomic_DNA"/>
</dbReference>
<dbReference type="NCBIfam" id="TIGR04408">
    <property type="entry name" value="LptG_lptG"/>
    <property type="match status" value="1"/>
</dbReference>
<proteinExistence type="predicted"/>
<evidence type="ECO:0000256" key="3">
    <source>
        <dbReference type="ARBA" id="ARBA00022692"/>
    </source>
</evidence>
<keyword evidence="3 6" id="KW-0812">Transmembrane</keyword>
<feature type="transmembrane region" description="Helical" evidence="6">
    <location>
        <begin position="99"/>
        <end position="121"/>
    </location>
</feature>
<evidence type="ECO:0000256" key="5">
    <source>
        <dbReference type="ARBA" id="ARBA00023136"/>
    </source>
</evidence>
<dbReference type="PANTHER" id="PTHR33529">
    <property type="entry name" value="SLR0882 PROTEIN-RELATED"/>
    <property type="match status" value="1"/>
</dbReference>
<evidence type="ECO:0000256" key="4">
    <source>
        <dbReference type="ARBA" id="ARBA00022989"/>
    </source>
</evidence>
<sequence length="363" mass="39294">MIGRTLAGYLSTRFARWIIGVFLVGAALVFIVDFFELMRRAGDRPDFSIAEAALISLMRTPSLTERVLPFAALFGGMAAFVGLTRRSELVVIRAAGVSIWQFLAPAVLVTAFIGLFAALAYNPAAAWLKEKSDVLSLDLLGREQLVMLQTTQEVWLRQRGDGEDSVLHADQVTAGGTQLTGVTIFVFDEAGNFLKRIEADHAVYERDHWRLTKAIVYTPDAAPHPMATTEIATEIRPTEILEQIAQPDAVSFWQLPGLIDRAERAGLAVYPYRLQFQSLLSLPVLLSSMIVIAATVSLRVSRFGGTGRLVASGVAAGFVLYVATEIARDFGSVGIISPTISAWSPGIVAALLGSTILLNVEDG</sequence>
<name>A0A6A7XZJ4_9HYPH</name>
<dbReference type="PANTHER" id="PTHR33529:SF2">
    <property type="entry name" value="LIPOPOLYSACCHARIDE EXPORT SYSTEM PERMEASE PROTEIN LPTG"/>
    <property type="match status" value="1"/>
</dbReference>
<gene>
    <name evidence="7" type="primary">lptG</name>
    <name evidence="7" type="ORF">F0357_03315</name>
</gene>
<evidence type="ECO:0000256" key="2">
    <source>
        <dbReference type="ARBA" id="ARBA00022475"/>
    </source>
</evidence>
<dbReference type="InterPro" id="IPR005495">
    <property type="entry name" value="LptG/LptF_permease"/>
</dbReference>
<comment type="subcellular location">
    <subcellularLocation>
        <location evidence="1">Cell membrane</location>
        <topology evidence="1">Multi-pass membrane protein</topology>
    </subcellularLocation>
</comment>
<evidence type="ECO:0000313" key="7">
    <source>
        <dbReference type="EMBL" id="MQT11718.1"/>
    </source>
</evidence>